<keyword evidence="8" id="KW-1185">Reference proteome</keyword>
<dbReference type="OrthoDB" id="88014at2"/>
<feature type="transmembrane region" description="Helical" evidence="6">
    <location>
        <begin position="426"/>
        <end position="445"/>
    </location>
</feature>
<evidence type="ECO:0000256" key="1">
    <source>
        <dbReference type="ARBA" id="ARBA00004651"/>
    </source>
</evidence>
<keyword evidence="3 6" id="KW-0812">Transmembrane</keyword>
<dbReference type="Proteomes" id="UP000238157">
    <property type="component" value="Unassembled WGS sequence"/>
</dbReference>
<dbReference type="PANTHER" id="PTHR30250">
    <property type="entry name" value="PST FAMILY PREDICTED COLANIC ACID TRANSPORTER"/>
    <property type="match status" value="1"/>
</dbReference>
<feature type="transmembrane region" description="Helical" evidence="6">
    <location>
        <begin position="396"/>
        <end position="414"/>
    </location>
</feature>
<dbReference type="GO" id="GO:0005886">
    <property type="term" value="C:plasma membrane"/>
    <property type="evidence" value="ECO:0007669"/>
    <property type="project" value="UniProtKB-SubCell"/>
</dbReference>
<dbReference type="RefSeq" id="WP_106131955.1">
    <property type="nucleotide sequence ID" value="NZ_PVTR01000001.1"/>
</dbReference>
<dbReference type="AlphaFoldDB" id="A0A2T0WVM0"/>
<keyword evidence="5 6" id="KW-0472">Membrane</keyword>
<feature type="transmembrane region" description="Helical" evidence="6">
    <location>
        <begin position="118"/>
        <end position="138"/>
    </location>
</feature>
<dbReference type="PANTHER" id="PTHR30250:SF11">
    <property type="entry name" value="O-ANTIGEN TRANSPORTER-RELATED"/>
    <property type="match status" value="1"/>
</dbReference>
<evidence type="ECO:0000313" key="7">
    <source>
        <dbReference type="EMBL" id="PRY90735.1"/>
    </source>
</evidence>
<accession>A0A2T0WVM0</accession>
<feature type="transmembrane region" description="Helical" evidence="6">
    <location>
        <begin position="366"/>
        <end position="390"/>
    </location>
</feature>
<evidence type="ECO:0000256" key="6">
    <source>
        <dbReference type="SAM" id="Phobius"/>
    </source>
</evidence>
<dbReference type="InterPro" id="IPR050833">
    <property type="entry name" value="Poly_Biosynth_Transport"/>
</dbReference>
<evidence type="ECO:0000256" key="4">
    <source>
        <dbReference type="ARBA" id="ARBA00022989"/>
    </source>
</evidence>
<organism evidence="7 8">
    <name type="scientific">Mongoliibacter ruber</name>
    <dbReference type="NCBI Taxonomy" id="1750599"/>
    <lineage>
        <taxon>Bacteria</taxon>
        <taxon>Pseudomonadati</taxon>
        <taxon>Bacteroidota</taxon>
        <taxon>Cytophagia</taxon>
        <taxon>Cytophagales</taxon>
        <taxon>Cyclobacteriaceae</taxon>
        <taxon>Mongoliibacter</taxon>
    </lineage>
</organism>
<feature type="transmembrane region" description="Helical" evidence="6">
    <location>
        <begin position="451"/>
        <end position="473"/>
    </location>
</feature>
<feature type="transmembrane region" description="Helical" evidence="6">
    <location>
        <begin position="300"/>
        <end position="317"/>
    </location>
</feature>
<evidence type="ECO:0000256" key="3">
    <source>
        <dbReference type="ARBA" id="ARBA00022692"/>
    </source>
</evidence>
<gene>
    <name evidence="7" type="ORF">CLW00_101400</name>
</gene>
<feature type="transmembrane region" description="Helical" evidence="6">
    <location>
        <begin position="219"/>
        <end position="237"/>
    </location>
</feature>
<feature type="transmembrane region" description="Helical" evidence="6">
    <location>
        <begin position="243"/>
        <end position="266"/>
    </location>
</feature>
<feature type="transmembrane region" description="Helical" evidence="6">
    <location>
        <begin position="12"/>
        <end position="33"/>
    </location>
</feature>
<reference evidence="7 8" key="1">
    <citation type="submission" date="2018-03" db="EMBL/GenBank/DDBJ databases">
        <title>Genomic Encyclopedia of Archaeal and Bacterial Type Strains, Phase II (KMG-II): from individual species to whole genera.</title>
        <authorList>
            <person name="Goeker M."/>
        </authorList>
    </citation>
    <scope>NUCLEOTIDE SEQUENCE [LARGE SCALE GENOMIC DNA]</scope>
    <source>
        <strain evidence="7 8">DSM 27929</strain>
    </source>
</reference>
<evidence type="ECO:0000256" key="5">
    <source>
        <dbReference type="ARBA" id="ARBA00023136"/>
    </source>
</evidence>
<dbReference type="InterPro" id="IPR002797">
    <property type="entry name" value="Polysacc_synth"/>
</dbReference>
<feature type="transmembrane region" description="Helical" evidence="6">
    <location>
        <begin position="176"/>
        <end position="198"/>
    </location>
</feature>
<evidence type="ECO:0000256" key="2">
    <source>
        <dbReference type="ARBA" id="ARBA00022475"/>
    </source>
</evidence>
<comment type="subcellular location">
    <subcellularLocation>
        <location evidence="1">Cell membrane</location>
        <topology evidence="1">Multi-pass membrane protein</topology>
    </subcellularLocation>
</comment>
<dbReference type="Pfam" id="PF01943">
    <property type="entry name" value="Polysacc_synt"/>
    <property type="match status" value="1"/>
</dbReference>
<keyword evidence="4 6" id="KW-1133">Transmembrane helix</keyword>
<sequence length="492" mass="55805">MKTVAKQSILTTISSYIGVLIGYFNVLWLLPYALDPDQIGLFRTIQDMALLFVPFAQLGIGNGITRFYPKVKAQQFAFFSMSLMVSLVGFSILSILFFAFRETLVAAFATNSPEVIDFFGVVLFITFFSVLNSVLDAFCRSFLKIAIPTFFREVILRLLVALLILTYLTQLITFDWLMWGLAIVYLSTLIGMILYMKSNQIFKLTFDFGNFPEGFIQEFLKYSLITLLGTTGSLLIMKIDSLMVTSLIGLEANAIYTIAFSIAIVIEMPRRAISQVVMPVIAEHFSTGESDKINKLYKEVAVHQTLICLLLFLGVWSNIHNLYHFVPNNEIYEAGKWVVFWIGLGKITDILFSVNGEIIVYSKYYVFNITATILMSIAVITLNLFLIPAYGIEGAAVASFVAMLLYNLIKYFYVKFRLGFDPFSWDILKISMLGLFTFGLQFFLFRGIDSGIIDIVIRSSTITIVYLIGVYFLKIASKSQEQLFEKIKRLRP</sequence>
<feature type="transmembrane region" description="Helical" evidence="6">
    <location>
        <begin position="337"/>
        <end position="354"/>
    </location>
</feature>
<evidence type="ECO:0000313" key="8">
    <source>
        <dbReference type="Proteomes" id="UP000238157"/>
    </source>
</evidence>
<keyword evidence="2" id="KW-1003">Cell membrane</keyword>
<protein>
    <submittedName>
        <fullName evidence="7">O-antigen/teichoic acid export membrane protein</fullName>
    </submittedName>
</protein>
<proteinExistence type="predicted"/>
<dbReference type="EMBL" id="PVTR01000001">
    <property type="protein sequence ID" value="PRY90735.1"/>
    <property type="molecule type" value="Genomic_DNA"/>
</dbReference>
<name>A0A2T0WVM0_9BACT</name>
<comment type="caution">
    <text evidence="7">The sequence shown here is derived from an EMBL/GenBank/DDBJ whole genome shotgun (WGS) entry which is preliminary data.</text>
</comment>
<feature type="transmembrane region" description="Helical" evidence="6">
    <location>
        <begin position="45"/>
        <end position="64"/>
    </location>
</feature>
<feature type="transmembrane region" description="Helical" evidence="6">
    <location>
        <begin position="76"/>
        <end position="98"/>
    </location>
</feature>
<feature type="transmembrane region" description="Helical" evidence="6">
    <location>
        <begin position="150"/>
        <end position="170"/>
    </location>
</feature>